<keyword evidence="2" id="KW-0812">Transmembrane</keyword>
<protein>
    <submittedName>
        <fullName evidence="3">Uncharacterized protein</fullName>
    </submittedName>
</protein>
<dbReference type="EMBL" id="LR862144">
    <property type="protein sequence ID" value="CAD1824683.1"/>
    <property type="molecule type" value="Genomic_DNA"/>
</dbReference>
<proteinExistence type="predicted"/>
<evidence type="ECO:0000256" key="1">
    <source>
        <dbReference type="SAM" id="MobiDB-lite"/>
    </source>
</evidence>
<feature type="region of interest" description="Disordered" evidence="1">
    <location>
        <begin position="57"/>
        <end position="78"/>
    </location>
</feature>
<reference evidence="3" key="1">
    <citation type="submission" date="2020-07" db="EMBL/GenBank/DDBJ databases">
        <authorList>
            <person name="Lin J."/>
        </authorList>
    </citation>
    <scope>NUCLEOTIDE SEQUENCE</scope>
</reference>
<dbReference type="AlphaFoldDB" id="A0A6V7P1G7"/>
<feature type="region of interest" description="Disordered" evidence="1">
    <location>
        <begin position="1"/>
        <end position="24"/>
    </location>
</feature>
<name>A0A6V7P1G7_ANACO</name>
<keyword evidence="2" id="KW-1133">Transmembrane helix</keyword>
<feature type="transmembrane region" description="Helical" evidence="2">
    <location>
        <begin position="29"/>
        <end position="52"/>
    </location>
</feature>
<gene>
    <name evidence="3" type="ORF">CB5_LOCUS7894</name>
</gene>
<organism evidence="3">
    <name type="scientific">Ananas comosus var. bracteatus</name>
    <name type="common">red pineapple</name>
    <dbReference type="NCBI Taxonomy" id="296719"/>
    <lineage>
        <taxon>Eukaryota</taxon>
        <taxon>Viridiplantae</taxon>
        <taxon>Streptophyta</taxon>
        <taxon>Embryophyta</taxon>
        <taxon>Tracheophyta</taxon>
        <taxon>Spermatophyta</taxon>
        <taxon>Magnoliopsida</taxon>
        <taxon>Liliopsida</taxon>
        <taxon>Poales</taxon>
        <taxon>Bromeliaceae</taxon>
        <taxon>Bromelioideae</taxon>
        <taxon>Ananas</taxon>
    </lineage>
</organism>
<feature type="compositionally biased region" description="Pro residues" evidence="1">
    <location>
        <begin position="57"/>
        <end position="74"/>
    </location>
</feature>
<sequence length="127" mass="13595">MGREAGPHLPPNPPSSTARLPPTSPTRPLAAVFARPLALSLSLFLIFFFFFLSSPQSLPPNPPSSTPRPPPISPTSPTRPLAYSLACWLAGSPPRLLLRVAASWSDIAELSDSTPLVEIEHNVILVP</sequence>
<accession>A0A6V7P1G7</accession>
<evidence type="ECO:0000256" key="2">
    <source>
        <dbReference type="SAM" id="Phobius"/>
    </source>
</evidence>
<keyword evidence="2" id="KW-0472">Membrane</keyword>
<evidence type="ECO:0000313" key="3">
    <source>
        <dbReference type="EMBL" id="CAD1824683.1"/>
    </source>
</evidence>